<sequence length="115" mass="12569">MGFWYSTMFISFLNELYNLHILRFLKLANGSSSKSGSGSGAAARGSGGGIRQRRSTAAPARRPLATTTPKTPVFLFYSEDSPGIKIGPVPVLVMCLCFIVSVFLLHFWGKYTRST</sequence>
<evidence type="ECO:0000256" key="7">
    <source>
        <dbReference type="ARBA" id="ARBA00022989"/>
    </source>
</evidence>
<accession>A0A068YB37</accession>
<dbReference type="AlphaFoldDB" id="A0A068YB37"/>
<keyword evidence="5" id="KW-0256">Endoplasmic reticulum</keyword>
<evidence type="ECO:0000313" key="12">
    <source>
        <dbReference type="EMBL" id="CDS41995.1"/>
    </source>
</evidence>
<evidence type="ECO:0000256" key="11">
    <source>
        <dbReference type="SAM" id="Phobius"/>
    </source>
</evidence>
<dbReference type="Pfam" id="PF03911">
    <property type="entry name" value="Sec61_beta"/>
    <property type="match status" value="1"/>
</dbReference>
<dbReference type="GO" id="GO:0006886">
    <property type="term" value="P:intracellular protein transport"/>
    <property type="evidence" value="ECO:0007669"/>
    <property type="project" value="InterPro"/>
</dbReference>
<evidence type="ECO:0000256" key="1">
    <source>
        <dbReference type="ARBA" id="ARBA00004389"/>
    </source>
</evidence>
<dbReference type="PANTHER" id="PTHR13509">
    <property type="entry name" value="SEC61 SUBUNIT BETA"/>
    <property type="match status" value="1"/>
</dbReference>
<evidence type="ECO:0000256" key="9">
    <source>
        <dbReference type="ARBA" id="ARBA00023136"/>
    </source>
</evidence>
<proteinExistence type="inferred from homology"/>
<evidence type="ECO:0000256" key="2">
    <source>
        <dbReference type="ARBA" id="ARBA00006103"/>
    </source>
</evidence>
<dbReference type="InterPro" id="IPR016482">
    <property type="entry name" value="SecG/Sec61-beta/Sbh"/>
</dbReference>
<dbReference type="OMA" id="VFLFYSE"/>
<dbReference type="GO" id="GO:0005784">
    <property type="term" value="C:Sec61 translocon complex"/>
    <property type="evidence" value="ECO:0007669"/>
    <property type="project" value="InterPro"/>
</dbReference>
<reference evidence="12" key="2">
    <citation type="submission" date="2015-11" db="EMBL/GenBank/DDBJ databases">
        <authorList>
            <person name="Zhang Y."/>
            <person name="Guo Z."/>
        </authorList>
    </citation>
    <scope>NUCLEOTIDE SEQUENCE</scope>
</reference>
<dbReference type="Proteomes" id="UP000017246">
    <property type="component" value="Unassembled WGS sequence"/>
</dbReference>
<dbReference type="InterPro" id="IPR030671">
    <property type="entry name" value="Sec61-beta/Sbh"/>
</dbReference>
<gene>
    <name evidence="12" type="ORF">EmuJ_000968900</name>
</gene>
<evidence type="ECO:0000256" key="8">
    <source>
        <dbReference type="ARBA" id="ARBA00023010"/>
    </source>
</evidence>
<keyword evidence="13" id="KW-1185">Reference proteome</keyword>
<keyword evidence="4 11" id="KW-0812">Transmembrane</keyword>
<reference evidence="12" key="1">
    <citation type="journal article" date="2013" name="Nature">
        <title>The genomes of four tapeworm species reveal adaptations to parasitism.</title>
        <authorList>
            <person name="Tsai I.J."/>
            <person name="Zarowiecki M."/>
            <person name="Holroyd N."/>
            <person name="Garciarrubio A."/>
            <person name="Sanchez-Flores A."/>
            <person name="Brooks K.L."/>
            <person name="Tracey A."/>
            <person name="Bobes R.J."/>
            <person name="Fragoso G."/>
            <person name="Sciutto E."/>
            <person name="Aslett M."/>
            <person name="Beasley H."/>
            <person name="Bennett H.M."/>
            <person name="Cai J."/>
            <person name="Camicia F."/>
            <person name="Clark R."/>
            <person name="Cucher M."/>
            <person name="De Silva N."/>
            <person name="Day T.A."/>
            <person name="Deplazes P."/>
            <person name="Estrada K."/>
            <person name="Fernandez C."/>
            <person name="Holland P.W."/>
            <person name="Hou J."/>
            <person name="Hu S."/>
            <person name="Huckvale T."/>
            <person name="Hung S.S."/>
            <person name="Kamenetzky L."/>
            <person name="Keane J.A."/>
            <person name="Kiss F."/>
            <person name="Koziol U."/>
            <person name="Lambert O."/>
            <person name="Liu K."/>
            <person name="Luo X."/>
            <person name="Luo Y."/>
            <person name="Macchiaroli N."/>
            <person name="Nichol S."/>
            <person name="Paps J."/>
            <person name="Parkinson J."/>
            <person name="Pouchkina-Stantcheva N."/>
            <person name="Riddiford N."/>
            <person name="Rosenzvit M."/>
            <person name="Salinas G."/>
            <person name="Wasmuth J.D."/>
            <person name="Zamanian M."/>
            <person name="Zheng Y."/>
            <person name="Cai X."/>
            <person name="Soberon X."/>
            <person name="Olson P.D."/>
            <person name="Laclette J.P."/>
            <person name="Brehm K."/>
            <person name="Berriman M."/>
            <person name="Garciarrubio A."/>
            <person name="Bobes R.J."/>
            <person name="Fragoso G."/>
            <person name="Sanchez-Flores A."/>
            <person name="Estrada K."/>
            <person name="Cevallos M.A."/>
            <person name="Morett E."/>
            <person name="Gonzalez V."/>
            <person name="Portillo T."/>
            <person name="Ochoa-Leyva A."/>
            <person name="Jose M.V."/>
            <person name="Sciutto E."/>
            <person name="Landa A."/>
            <person name="Jimenez L."/>
            <person name="Valdes V."/>
            <person name="Carrero J.C."/>
            <person name="Larralde C."/>
            <person name="Morales-Montor J."/>
            <person name="Limon-Lason J."/>
            <person name="Soberon X."/>
            <person name="Laclette J.P."/>
        </authorList>
    </citation>
    <scope>NUCLEOTIDE SEQUENCE [LARGE SCALE GENOMIC DNA]</scope>
</reference>
<evidence type="ECO:0000256" key="4">
    <source>
        <dbReference type="ARBA" id="ARBA00022692"/>
    </source>
</evidence>
<dbReference type="EMBL" id="LN902842">
    <property type="protein sequence ID" value="CDS41995.1"/>
    <property type="molecule type" value="Genomic_DNA"/>
</dbReference>
<dbReference type="eggNOG" id="KOG3457">
    <property type="taxonomic scope" value="Eukaryota"/>
</dbReference>
<keyword evidence="6" id="KW-0653">Protein transport</keyword>
<dbReference type="STRING" id="6211.A0A068YB37"/>
<feature type="compositionally biased region" description="Low complexity" evidence="10">
    <location>
        <begin position="55"/>
        <end position="65"/>
    </location>
</feature>
<keyword evidence="9 11" id="KW-0472">Membrane</keyword>
<organism evidence="12 13">
    <name type="scientific">Echinococcus multilocularis</name>
    <name type="common">Fox tapeworm</name>
    <dbReference type="NCBI Taxonomy" id="6211"/>
    <lineage>
        <taxon>Eukaryota</taxon>
        <taxon>Metazoa</taxon>
        <taxon>Spiralia</taxon>
        <taxon>Lophotrochozoa</taxon>
        <taxon>Platyhelminthes</taxon>
        <taxon>Cestoda</taxon>
        <taxon>Eucestoda</taxon>
        <taxon>Cyclophyllidea</taxon>
        <taxon>Taeniidae</taxon>
        <taxon>Echinococcus</taxon>
    </lineage>
</organism>
<feature type="compositionally biased region" description="Low complexity" evidence="10">
    <location>
        <begin position="30"/>
        <end position="44"/>
    </location>
</feature>
<evidence type="ECO:0000256" key="6">
    <source>
        <dbReference type="ARBA" id="ARBA00022927"/>
    </source>
</evidence>
<protein>
    <submittedName>
        <fullName evidence="12">Sec61 beta subunit</fullName>
    </submittedName>
</protein>
<name>A0A068YB37_ECHMU</name>
<keyword evidence="8" id="KW-0811">Translocation</keyword>
<dbReference type="OrthoDB" id="5401193at2759"/>
<keyword evidence="3" id="KW-0813">Transport</keyword>
<evidence type="ECO:0000256" key="10">
    <source>
        <dbReference type="SAM" id="MobiDB-lite"/>
    </source>
</evidence>
<evidence type="ECO:0000256" key="3">
    <source>
        <dbReference type="ARBA" id="ARBA00022448"/>
    </source>
</evidence>
<feature type="transmembrane region" description="Helical" evidence="11">
    <location>
        <begin position="86"/>
        <end position="108"/>
    </location>
</feature>
<evidence type="ECO:0000313" key="13">
    <source>
        <dbReference type="Proteomes" id="UP000017246"/>
    </source>
</evidence>
<evidence type="ECO:0000256" key="5">
    <source>
        <dbReference type="ARBA" id="ARBA00022824"/>
    </source>
</evidence>
<keyword evidence="7 11" id="KW-1133">Transmembrane helix</keyword>
<feature type="region of interest" description="Disordered" evidence="10">
    <location>
        <begin position="30"/>
        <end position="65"/>
    </location>
</feature>
<comment type="similarity">
    <text evidence="2">Belongs to the SEC61-beta family.</text>
</comment>
<comment type="subcellular location">
    <subcellularLocation>
        <location evidence="1">Endoplasmic reticulum membrane</location>
        <topology evidence="1">Single-pass membrane protein</topology>
    </subcellularLocation>
</comment>